<dbReference type="Pfam" id="PF00583">
    <property type="entry name" value="Acetyltransf_1"/>
    <property type="match status" value="1"/>
</dbReference>
<dbReference type="Gene3D" id="3.40.630.30">
    <property type="match status" value="1"/>
</dbReference>
<evidence type="ECO:0000313" key="2">
    <source>
        <dbReference type="EMBL" id="BDL44355.1"/>
    </source>
</evidence>
<name>A0ABM7ZI27_9BACT</name>
<dbReference type="SUPFAM" id="SSF55729">
    <property type="entry name" value="Acyl-CoA N-acyltransferases (Nat)"/>
    <property type="match status" value="1"/>
</dbReference>
<dbReference type="CDD" id="cd04301">
    <property type="entry name" value="NAT_SF"/>
    <property type="match status" value="1"/>
</dbReference>
<dbReference type="EMBL" id="AP025943">
    <property type="protein sequence ID" value="BDL44355.1"/>
    <property type="molecule type" value="Genomic_DNA"/>
</dbReference>
<dbReference type="InterPro" id="IPR016181">
    <property type="entry name" value="Acyl_CoA_acyltransferase"/>
</dbReference>
<keyword evidence="3" id="KW-1185">Reference proteome</keyword>
<organism evidence="2 3">
    <name type="scientific">Akkermansia biwaensis</name>
    <dbReference type="NCBI Taxonomy" id="2946555"/>
    <lineage>
        <taxon>Bacteria</taxon>
        <taxon>Pseudomonadati</taxon>
        <taxon>Verrucomicrobiota</taxon>
        <taxon>Verrucomicrobiia</taxon>
        <taxon>Verrucomicrobiales</taxon>
        <taxon>Akkermansiaceae</taxon>
        <taxon>Akkermansia</taxon>
    </lineage>
</organism>
<proteinExistence type="predicted"/>
<dbReference type="Proteomes" id="UP001062263">
    <property type="component" value="Chromosome"/>
</dbReference>
<feature type="domain" description="N-acetyltransferase" evidence="1">
    <location>
        <begin position="1"/>
        <end position="149"/>
    </location>
</feature>
<sequence length="149" mass="17247">MEYRQANGEDLENFMNVRMEFASSMGEIPTRERFREETEAYLREHLGKDDLLIFIAADKGRMIATCMACIFMTAPLPSCPSGKIAVLLNVYTVKDHRRKGHAEKLLRLTLEELKRRGVRKVILDHTDDGFPLYKKLGFEASERHMSLRL</sequence>
<evidence type="ECO:0000259" key="1">
    <source>
        <dbReference type="PROSITE" id="PS51186"/>
    </source>
</evidence>
<reference evidence="2" key="1">
    <citation type="submission" date="2022-06" db="EMBL/GenBank/DDBJ databases">
        <title>Akkermansia biwalacus sp. nov., an anaerobic mucin-degrading bacterium isolated from human intestine.</title>
        <authorList>
            <person name="Kobayashi Y."/>
            <person name="Inoue S."/>
            <person name="Kawahara T."/>
            <person name="Kohda N."/>
        </authorList>
    </citation>
    <scope>NUCLEOTIDE SEQUENCE</scope>
    <source>
        <strain evidence="2">WON2089</strain>
    </source>
</reference>
<dbReference type="PROSITE" id="PS51186">
    <property type="entry name" value="GNAT"/>
    <property type="match status" value="1"/>
</dbReference>
<evidence type="ECO:0000313" key="3">
    <source>
        <dbReference type="Proteomes" id="UP001062263"/>
    </source>
</evidence>
<dbReference type="InterPro" id="IPR000182">
    <property type="entry name" value="GNAT_dom"/>
</dbReference>
<accession>A0ABM7ZI27</accession>
<gene>
    <name evidence="2" type="ORF">Abiwalacus_19290</name>
</gene>
<dbReference type="RefSeq" id="WP_215458854.1">
    <property type="nucleotide sequence ID" value="NZ_AP025943.1"/>
</dbReference>
<protein>
    <recommendedName>
        <fullName evidence="1">N-acetyltransferase domain-containing protein</fullName>
    </recommendedName>
</protein>